<organism evidence="1 2">
    <name type="scientific">Vibrio ruber (strain DSM 16370 / JCM 11486 / BCRC 17186 / CECT 7878 / LMG 23124 / VR1)</name>
    <dbReference type="NCBI Taxonomy" id="1123498"/>
    <lineage>
        <taxon>Bacteria</taxon>
        <taxon>Pseudomonadati</taxon>
        <taxon>Pseudomonadota</taxon>
        <taxon>Gammaproteobacteria</taxon>
        <taxon>Vibrionales</taxon>
        <taxon>Vibrionaceae</taxon>
        <taxon>Vibrio</taxon>
    </lineage>
</organism>
<dbReference type="EMBL" id="FULE01000057">
    <property type="protein sequence ID" value="SJN59810.1"/>
    <property type="molecule type" value="Genomic_DNA"/>
</dbReference>
<dbReference type="STRING" id="1123498.VR7878_03707"/>
<dbReference type="OrthoDB" id="6630417at2"/>
<proteinExistence type="predicted"/>
<keyword evidence="2" id="KW-1185">Reference proteome</keyword>
<dbReference type="AlphaFoldDB" id="A0A1R4LT91"/>
<protein>
    <submittedName>
        <fullName evidence="1">Uncharacterized protein</fullName>
    </submittedName>
</protein>
<dbReference type="Proteomes" id="UP000188276">
    <property type="component" value="Unassembled WGS sequence"/>
</dbReference>
<dbReference type="RefSeq" id="WP_077337555.1">
    <property type="nucleotide sequence ID" value="NZ_FULE01000057.1"/>
</dbReference>
<evidence type="ECO:0000313" key="1">
    <source>
        <dbReference type="EMBL" id="SJN59810.1"/>
    </source>
</evidence>
<sequence length="63" mass="7323">MDIEFIIRFELDKGQLMEQDYAMENEWFFMNFASIASKTIIDSILSHTALKGTFIPAHRLPEA</sequence>
<name>A0A1R4LT91_VIBR1</name>
<gene>
    <name evidence="1" type="ORF">VR7878_03707</name>
</gene>
<accession>A0A1R4LT91</accession>
<reference evidence="2" key="1">
    <citation type="submission" date="2017-02" db="EMBL/GenBank/DDBJ databases">
        <authorList>
            <person name="Rodrigo-Torres L."/>
            <person name="Arahal R.D."/>
            <person name="Lucena T."/>
        </authorList>
    </citation>
    <scope>NUCLEOTIDE SEQUENCE [LARGE SCALE GENOMIC DNA]</scope>
    <source>
        <strain evidence="2">CECT 7878</strain>
    </source>
</reference>
<evidence type="ECO:0000313" key="2">
    <source>
        <dbReference type="Proteomes" id="UP000188276"/>
    </source>
</evidence>